<evidence type="ECO:0000313" key="3">
    <source>
        <dbReference type="Proteomes" id="UP001249851"/>
    </source>
</evidence>
<evidence type="ECO:0000256" key="1">
    <source>
        <dbReference type="SAM" id="MobiDB-lite"/>
    </source>
</evidence>
<proteinExistence type="predicted"/>
<dbReference type="EMBL" id="JARQWQ010000045">
    <property type="protein sequence ID" value="KAK2558303.1"/>
    <property type="molecule type" value="Genomic_DNA"/>
</dbReference>
<comment type="caution">
    <text evidence="2">The sequence shown here is derived from an EMBL/GenBank/DDBJ whole genome shotgun (WGS) entry which is preliminary data.</text>
</comment>
<sequence length="103" mass="11989">MADDLASFIESQKRKLEKERAEILQGQKGEDRRRTSPRGNLPDKRHFQEKPAPVLEHTRAKVKGIADDDSSGGLKLGGYEKHEEKLRQERKEEYRKYLAEVRT</sequence>
<keyword evidence="3" id="KW-1185">Reference proteome</keyword>
<feature type="region of interest" description="Disordered" evidence="1">
    <location>
        <begin position="16"/>
        <end position="80"/>
    </location>
</feature>
<organism evidence="2 3">
    <name type="scientific">Acropora cervicornis</name>
    <name type="common">Staghorn coral</name>
    <dbReference type="NCBI Taxonomy" id="6130"/>
    <lineage>
        <taxon>Eukaryota</taxon>
        <taxon>Metazoa</taxon>
        <taxon>Cnidaria</taxon>
        <taxon>Anthozoa</taxon>
        <taxon>Hexacorallia</taxon>
        <taxon>Scleractinia</taxon>
        <taxon>Astrocoeniina</taxon>
        <taxon>Acroporidae</taxon>
        <taxon>Acropora</taxon>
    </lineage>
</organism>
<reference evidence="2" key="2">
    <citation type="journal article" date="2023" name="Science">
        <title>Genomic signatures of disease resistance in endangered staghorn corals.</title>
        <authorList>
            <person name="Vollmer S.V."/>
            <person name="Selwyn J.D."/>
            <person name="Despard B.A."/>
            <person name="Roesel C.L."/>
        </authorList>
    </citation>
    <scope>NUCLEOTIDE SEQUENCE</scope>
    <source>
        <strain evidence="2">K2</strain>
    </source>
</reference>
<reference evidence="2" key="1">
    <citation type="journal article" date="2023" name="G3 (Bethesda)">
        <title>Whole genome assembly and annotation of the endangered Caribbean coral Acropora cervicornis.</title>
        <authorList>
            <person name="Selwyn J.D."/>
            <person name="Vollmer S.V."/>
        </authorList>
    </citation>
    <scope>NUCLEOTIDE SEQUENCE</scope>
    <source>
        <strain evidence="2">K2</strain>
    </source>
</reference>
<gene>
    <name evidence="2" type="ORF">P5673_019428</name>
</gene>
<accession>A0AAD9V204</accession>
<dbReference type="AlphaFoldDB" id="A0AAD9V204"/>
<name>A0AAD9V204_ACRCE</name>
<feature type="compositionally biased region" description="Basic and acidic residues" evidence="1">
    <location>
        <begin position="16"/>
        <end position="34"/>
    </location>
</feature>
<evidence type="ECO:0000313" key="2">
    <source>
        <dbReference type="EMBL" id="KAK2558303.1"/>
    </source>
</evidence>
<dbReference type="Proteomes" id="UP001249851">
    <property type="component" value="Unassembled WGS sequence"/>
</dbReference>
<protein>
    <submittedName>
        <fullName evidence="2">Uncharacterized protein</fullName>
    </submittedName>
</protein>